<comment type="caution">
    <text evidence="2">The sequence shown here is derived from an EMBL/GenBank/DDBJ whole genome shotgun (WGS) entry which is preliminary data.</text>
</comment>
<dbReference type="PANTHER" id="PTHR21562">
    <property type="entry name" value="NOTUM-RELATED"/>
    <property type="match status" value="1"/>
</dbReference>
<feature type="signal peptide" evidence="1">
    <location>
        <begin position="1"/>
        <end position="23"/>
    </location>
</feature>
<dbReference type="AlphaFoldDB" id="K0SW32"/>
<evidence type="ECO:0008006" key="4">
    <source>
        <dbReference type="Google" id="ProtNLM"/>
    </source>
</evidence>
<evidence type="ECO:0000313" key="2">
    <source>
        <dbReference type="EMBL" id="EJK69154.1"/>
    </source>
</evidence>
<name>K0SW32_THAOC</name>
<dbReference type="PANTHER" id="PTHR21562:SF122">
    <property type="entry name" value="PALMITOLEOYL-PROTEIN CARBOXYLESTERASE NOTUM"/>
    <property type="match status" value="1"/>
</dbReference>
<dbReference type="Pfam" id="PF03283">
    <property type="entry name" value="PAE"/>
    <property type="match status" value="1"/>
</dbReference>
<keyword evidence="3" id="KW-1185">Reference proteome</keyword>
<protein>
    <recommendedName>
        <fullName evidence="4">Pectin acetylesterase</fullName>
    </recommendedName>
</protein>
<dbReference type="Proteomes" id="UP000266841">
    <property type="component" value="Unassembled WGS sequence"/>
</dbReference>
<evidence type="ECO:0000313" key="3">
    <source>
        <dbReference type="Proteomes" id="UP000266841"/>
    </source>
</evidence>
<dbReference type="eggNOG" id="KOG4287">
    <property type="taxonomic scope" value="Eukaryota"/>
</dbReference>
<dbReference type="InterPro" id="IPR004963">
    <property type="entry name" value="PAE/NOTUM"/>
</dbReference>
<dbReference type="OMA" id="FGNNTHR"/>
<gene>
    <name evidence="2" type="ORF">THAOC_09620</name>
</gene>
<keyword evidence="1" id="KW-0732">Signal</keyword>
<proteinExistence type="predicted"/>
<accession>K0SW32</accession>
<dbReference type="EMBL" id="AGNL01010404">
    <property type="protein sequence ID" value="EJK69154.1"/>
    <property type="molecule type" value="Genomic_DNA"/>
</dbReference>
<sequence>MMNLGKTFLLLLLLGCGFEQVYSDDSDDGAMTYVPLPDTTSPGGKCMDGTQAGYYIRDGSDPTLFVIHLKGGGACISKDDCDGRVNTTLGSSRDWEDTKNGAALQRQLNPDCSENPVFCDATAVHVPYCTSDTHQGTVDEPTELSYGYYFDGHLNFRAIIEMLIVESGLGEADNVLLTGGSAGSVGALFNVDWLSDRLQNAAVKASVYAGWYFPSALDDDLPEPHNPSDYPHFAAGENGNQLYDIVESGEEFPDVWGMIDSLSPDCLEAFGDDKWACSSAHFAYKYIKRNLAPHDPADEDEVDTVKRYYQMWGNATRRSLQVVVDDDVLFPKPHPDGVFSASCRTHGTPSNVVIDGFSHEQLVRDWFFQEQQFEDHYKLIEECTPLEGEEDYVIPCNTNPVCAYEPQPSKKDTFKTCAEALFQGGCLKSFVSSSTCLRCARDIQDELARAKCTLDTVSRVCKYVEANGIPSNNNDRATRLTEDLDGGYFDDEMDTQLIDRTENSPPILNHASSLLGGFNLSAMQLRGHGRVIEDKEDYGVVMVM</sequence>
<dbReference type="ESTHER" id="thaoc-k0sw32">
    <property type="family name" value="Pectinacetylesterase-Notum"/>
</dbReference>
<organism evidence="2 3">
    <name type="scientific">Thalassiosira oceanica</name>
    <name type="common">Marine diatom</name>
    <dbReference type="NCBI Taxonomy" id="159749"/>
    <lineage>
        <taxon>Eukaryota</taxon>
        <taxon>Sar</taxon>
        <taxon>Stramenopiles</taxon>
        <taxon>Ochrophyta</taxon>
        <taxon>Bacillariophyta</taxon>
        <taxon>Coscinodiscophyceae</taxon>
        <taxon>Thalassiosirophycidae</taxon>
        <taxon>Thalassiosirales</taxon>
        <taxon>Thalassiosiraceae</taxon>
        <taxon>Thalassiosira</taxon>
    </lineage>
</organism>
<dbReference type="OrthoDB" id="2015280at2759"/>
<feature type="chain" id="PRO_5003837499" description="Pectin acetylesterase" evidence="1">
    <location>
        <begin position="24"/>
        <end position="544"/>
    </location>
</feature>
<dbReference type="GO" id="GO:0016787">
    <property type="term" value="F:hydrolase activity"/>
    <property type="evidence" value="ECO:0007669"/>
    <property type="project" value="InterPro"/>
</dbReference>
<reference evidence="2 3" key="1">
    <citation type="journal article" date="2012" name="Genome Biol.">
        <title>Genome and low-iron response of an oceanic diatom adapted to chronic iron limitation.</title>
        <authorList>
            <person name="Lommer M."/>
            <person name="Specht M."/>
            <person name="Roy A.S."/>
            <person name="Kraemer L."/>
            <person name="Andreson R."/>
            <person name="Gutowska M.A."/>
            <person name="Wolf J."/>
            <person name="Bergner S.V."/>
            <person name="Schilhabel M.B."/>
            <person name="Klostermeier U.C."/>
            <person name="Beiko R.G."/>
            <person name="Rosenstiel P."/>
            <person name="Hippler M."/>
            <person name="Laroche J."/>
        </authorList>
    </citation>
    <scope>NUCLEOTIDE SEQUENCE [LARGE SCALE GENOMIC DNA]</scope>
    <source>
        <strain evidence="2 3">CCMP1005</strain>
    </source>
</reference>
<evidence type="ECO:0000256" key="1">
    <source>
        <dbReference type="SAM" id="SignalP"/>
    </source>
</evidence>